<dbReference type="InterPro" id="IPR036374">
    <property type="entry name" value="OxRdtase_Mopterin-bd_sf"/>
</dbReference>
<evidence type="ECO:0000259" key="5">
    <source>
        <dbReference type="Pfam" id="PF00174"/>
    </source>
</evidence>
<accession>A0A3B0XSE5</accession>
<dbReference type="Gene3D" id="3.90.420.10">
    <property type="entry name" value="Oxidoreductase, molybdopterin-binding domain"/>
    <property type="match status" value="1"/>
</dbReference>
<feature type="non-terminal residue" evidence="6">
    <location>
        <position position="1"/>
    </location>
</feature>
<dbReference type="Pfam" id="PF00174">
    <property type="entry name" value="Oxidored_molyb"/>
    <property type="match status" value="1"/>
</dbReference>
<keyword evidence="1" id="KW-0500">Molybdenum</keyword>
<protein>
    <submittedName>
        <fullName evidence="6">Protein-methionine-sulfoxide reductase catalytic subunit MsrP</fullName>
    </submittedName>
</protein>
<dbReference type="EMBL" id="UOFH01000364">
    <property type="protein sequence ID" value="VAW66983.1"/>
    <property type="molecule type" value="Genomic_DNA"/>
</dbReference>
<dbReference type="NCBIfam" id="NF003767">
    <property type="entry name" value="PRK05363.1"/>
    <property type="match status" value="1"/>
</dbReference>
<dbReference type="PANTHER" id="PTHR43032">
    <property type="entry name" value="PROTEIN-METHIONINE-SULFOXIDE REDUCTASE"/>
    <property type="match status" value="1"/>
</dbReference>
<dbReference type="HAMAP" id="MF_01206">
    <property type="entry name" value="MsrP"/>
    <property type="match status" value="1"/>
</dbReference>
<evidence type="ECO:0000256" key="1">
    <source>
        <dbReference type="ARBA" id="ARBA00022505"/>
    </source>
</evidence>
<keyword evidence="3" id="KW-0732">Signal</keyword>
<dbReference type="GO" id="GO:0043546">
    <property type="term" value="F:molybdopterin cofactor binding"/>
    <property type="evidence" value="ECO:0007669"/>
    <property type="project" value="InterPro"/>
</dbReference>
<evidence type="ECO:0000256" key="4">
    <source>
        <dbReference type="ARBA" id="ARBA00023002"/>
    </source>
</evidence>
<keyword evidence="2" id="KW-0479">Metal-binding</keyword>
<dbReference type="AlphaFoldDB" id="A0A3B0XSE5"/>
<dbReference type="InterPro" id="IPR000572">
    <property type="entry name" value="OxRdtase_Mopterin-bd_dom"/>
</dbReference>
<dbReference type="SUPFAM" id="SSF56524">
    <property type="entry name" value="Oxidoreductase molybdopterin-binding domain"/>
    <property type="match status" value="1"/>
</dbReference>
<dbReference type="InterPro" id="IPR022867">
    <property type="entry name" value="MsrP"/>
</dbReference>
<feature type="domain" description="Oxidoreductase molybdopterin-binding" evidence="5">
    <location>
        <begin position="144"/>
        <end position="299"/>
    </location>
</feature>
<keyword evidence="4" id="KW-0560">Oxidoreductase</keyword>
<dbReference type="GO" id="GO:0046872">
    <property type="term" value="F:metal ion binding"/>
    <property type="evidence" value="ECO:0007669"/>
    <property type="project" value="UniProtKB-KW"/>
</dbReference>
<evidence type="ECO:0000256" key="2">
    <source>
        <dbReference type="ARBA" id="ARBA00022723"/>
    </source>
</evidence>
<organism evidence="6">
    <name type="scientific">hydrothermal vent metagenome</name>
    <dbReference type="NCBI Taxonomy" id="652676"/>
    <lineage>
        <taxon>unclassified sequences</taxon>
        <taxon>metagenomes</taxon>
        <taxon>ecological metagenomes</taxon>
    </lineage>
</organism>
<sequence length="366" mass="41935">FFCRTNWVLQMGNNNKLNLCAITNVNNAQNQFIPPSIENDAMSLIIKSASQQDIKSSQITSETDYLNRRDFIKKSGMLMGAAWAGGLSLTAHAKASDYANDFENLKKTAYGKNEKLTSFKDATTYNNFYEFGTGKKDPARAAQNFKTDPWSITVAGEANKTGTFNLEDILKHAQIEERIYRFRCVEAWSMVVPWVGFSLADMLKRFEPTSKAKYVQFETLHDPKQMPGQVRRVLDWPYRDGLRMDEAMNPLSFMATGLYGHHMPNQNGAPIRLIVPWKYGFKSIKSIVKITFTEHEPVCTWNVTAPKEYGFYSNVNPLVDHKRWSQATERALGSNFWEPKTKTQIYNGYGEQVAHLYKGMNLRKYF</sequence>
<dbReference type="PANTHER" id="PTHR43032:SF3">
    <property type="entry name" value="PROTEIN-METHIONINE-SULFOXIDE REDUCTASE CATALYTIC SUBUNIT MSRP"/>
    <property type="match status" value="1"/>
</dbReference>
<dbReference type="GO" id="GO:0016667">
    <property type="term" value="F:oxidoreductase activity, acting on a sulfur group of donors"/>
    <property type="evidence" value="ECO:0007669"/>
    <property type="project" value="InterPro"/>
</dbReference>
<dbReference type="GO" id="GO:0030091">
    <property type="term" value="P:protein repair"/>
    <property type="evidence" value="ECO:0007669"/>
    <property type="project" value="InterPro"/>
</dbReference>
<evidence type="ECO:0000313" key="6">
    <source>
        <dbReference type="EMBL" id="VAW66983.1"/>
    </source>
</evidence>
<reference evidence="6" key="1">
    <citation type="submission" date="2018-06" db="EMBL/GenBank/DDBJ databases">
        <authorList>
            <person name="Zhirakovskaya E."/>
        </authorList>
    </citation>
    <scope>NUCLEOTIDE SEQUENCE</scope>
</reference>
<name>A0A3B0XSE5_9ZZZZ</name>
<gene>
    <name evidence="6" type="ORF">MNBD_GAMMA08-3028</name>
</gene>
<proteinExistence type="inferred from homology"/>
<evidence type="ECO:0000256" key="3">
    <source>
        <dbReference type="ARBA" id="ARBA00022729"/>
    </source>
</evidence>